<proteinExistence type="predicted"/>
<keyword evidence="3" id="KW-1185">Reference proteome</keyword>
<sequence>MLSFGVYLLAEGLAKSEVEVLRILQSYVDELDEFIERSKEDFLIIQIDVRTRTQYLSLPLGNLDIFDEMLDDRNFRLAMIDYNDEIEHAIGRFSTAVRDSVNDAQKGKEAVGALWHYIGRLDQGDNGMSGNLGAICNAMLANIEGWNRAFGKLHKKGSTLDVSLFELGMAVMEMQRRVGVASRKDVVSFANTPNKLSQSKSVAGGLLRNNRPTTASSYQVLDKPLPNDPTPLDAVRPRPALEQTKSRRIATKSVPNLRTVKESNRFEAGTKASGNSQSFTDADEHVKLNGLPKLQRDLGKRILGPTQKEVASRRPGNAQADRTLKVRSVSLEHLKSLCSIRRTQQTTAPRLPDLSSRRDALKNQVLNYLSSDKVAETWETTVRNEKKNSRYSSQKKIDWPLSIFRGRSSNHPHASSERGADLPRDGLGGGMTWLEEGSENLNTYPLKPKLDISPRIHVISVQQTLVERVEINPSENENTAAETGSIVTALPSVSLLPSEMDDDDRENVSGNNPVARSRLQLTRPSS</sequence>
<feature type="compositionally biased region" description="Basic and acidic residues" evidence="1">
    <location>
        <begin position="414"/>
        <end position="424"/>
    </location>
</feature>
<dbReference type="AlphaFoldDB" id="A0A3A2ZBF7"/>
<evidence type="ECO:0000256" key="1">
    <source>
        <dbReference type="SAM" id="MobiDB-lite"/>
    </source>
</evidence>
<name>A0A3A2ZBF7_9EURO</name>
<dbReference type="STRING" id="2070753.A0A3A2ZBF7"/>
<protein>
    <submittedName>
        <fullName evidence="2">Uncharacterized protein</fullName>
    </submittedName>
</protein>
<evidence type="ECO:0000313" key="2">
    <source>
        <dbReference type="EMBL" id="RJE20479.1"/>
    </source>
</evidence>
<reference evidence="3" key="1">
    <citation type="submission" date="2017-02" db="EMBL/GenBank/DDBJ databases">
        <authorList>
            <person name="Tafer H."/>
            <person name="Lopandic K."/>
        </authorList>
    </citation>
    <scope>NUCLEOTIDE SEQUENCE [LARGE SCALE GENOMIC DNA]</scope>
    <source>
        <strain evidence="3">CBS 366.77</strain>
    </source>
</reference>
<feature type="compositionally biased region" description="Polar residues" evidence="1">
    <location>
        <begin position="508"/>
        <end position="526"/>
    </location>
</feature>
<comment type="caution">
    <text evidence="2">The sequence shown here is derived from an EMBL/GenBank/DDBJ whole genome shotgun (WGS) entry which is preliminary data.</text>
</comment>
<gene>
    <name evidence="2" type="ORF">PHISCL_07192</name>
</gene>
<accession>A0A3A2ZBF7</accession>
<feature type="region of interest" description="Disordered" evidence="1">
    <location>
        <begin position="404"/>
        <end position="428"/>
    </location>
</feature>
<dbReference type="OrthoDB" id="5389734at2759"/>
<dbReference type="Proteomes" id="UP000266188">
    <property type="component" value="Unassembled WGS sequence"/>
</dbReference>
<evidence type="ECO:0000313" key="3">
    <source>
        <dbReference type="Proteomes" id="UP000266188"/>
    </source>
</evidence>
<feature type="region of interest" description="Disordered" evidence="1">
    <location>
        <begin position="496"/>
        <end position="526"/>
    </location>
</feature>
<dbReference type="EMBL" id="MVGC01000304">
    <property type="protein sequence ID" value="RJE20479.1"/>
    <property type="molecule type" value="Genomic_DNA"/>
</dbReference>
<organism evidence="2 3">
    <name type="scientific">Aspergillus sclerotialis</name>
    <dbReference type="NCBI Taxonomy" id="2070753"/>
    <lineage>
        <taxon>Eukaryota</taxon>
        <taxon>Fungi</taxon>
        <taxon>Dikarya</taxon>
        <taxon>Ascomycota</taxon>
        <taxon>Pezizomycotina</taxon>
        <taxon>Eurotiomycetes</taxon>
        <taxon>Eurotiomycetidae</taxon>
        <taxon>Eurotiales</taxon>
        <taxon>Aspergillaceae</taxon>
        <taxon>Aspergillus</taxon>
        <taxon>Aspergillus subgen. Polypaecilum</taxon>
    </lineage>
</organism>